<gene>
    <name evidence="3" type="ORF">NBR_LOCUS14903</name>
</gene>
<feature type="region of interest" description="Disordered" evidence="1">
    <location>
        <begin position="2572"/>
        <end position="2591"/>
    </location>
</feature>
<dbReference type="EMBL" id="UYSL01021530">
    <property type="protein sequence ID" value="VDL78497.1"/>
    <property type="molecule type" value="Genomic_DNA"/>
</dbReference>
<feature type="region of interest" description="Disordered" evidence="1">
    <location>
        <begin position="3570"/>
        <end position="3593"/>
    </location>
</feature>
<feature type="domain" description="VWFA" evidence="2">
    <location>
        <begin position="3692"/>
        <end position="3885"/>
    </location>
</feature>
<feature type="compositionally biased region" description="Polar residues" evidence="1">
    <location>
        <begin position="347"/>
        <end position="365"/>
    </location>
</feature>
<feature type="compositionally biased region" description="Basic and acidic residues" evidence="1">
    <location>
        <begin position="29"/>
        <end position="47"/>
    </location>
</feature>
<reference evidence="5" key="1">
    <citation type="submission" date="2016-04" db="UniProtKB">
        <authorList>
            <consortium name="WormBaseParasite"/>
        </authorList>
    </citation>
    <scope>IDENTIFICATION</scope>
</reference>
<dbReference type="InterPro" id="IPR052079">
    <property type="entry name" value="E3_ligase/Copine_domain"/>
</dbReference>
<feature type="region of interest" description="Disordered" evidence="1">
    <location>
        <begin position="2889"/>
        <end position="2910"/>
    </location>
</feature>
<dbReference type="SMART" id="SM00327">
    <property type="entry name" value="VWA"/>
    <property type="match status" value="1"/>
</dbReference>
<keyword evidence="4" id="KW-1185">Reference proteome</keyword>
<feature type="compositionally biased region" description="Low complexity" evidence="1">
    <location>
        <begin position="2580"/>
        <end position="2591"/>
    </location>
</feature>
<protein>
    <submittedName>
        <fullName evidence="5">VWFA domain-containing protein</fullName>
    </submittedName>
</protein>
<evidence type="ECO:0000256" key="1">
    <source>
        <dbReference type="SAM" id="MobiDB-lite"/>
    </source>
</evidence>
<feature type="compositionally biased region" description="Basic and acidic residues" evidence="1">
    <location>
        <begin position="745"/>
        <end position="769"/>
    </location>
</feature>
<dbReference type="OMA" id="THFMKEK"/>
<feature type="region of interest" description="Disordered" evidence="1">
    <location>
        <begin position="1"/>
        <end position="48"/>
    </location>
</feature>
<dbReference type="GO" id="GO:0005634">
    <property type="term" value="C:nucleus"/>
    <property type="evidence" value="ECO:0007669"/>
    <property type="project" value="TreeGrafter"/>
</dbReference>
<dbReference type="Pfam" id="PF07002">
    <property type="entry name" value="Copine"/>
    <property type="match status" value="1"/>
</dbReference>
<dbReference type="PANTHER" id="PTHR45751">
    <property type="entry name" value="COPINE FAMILY PROTEIN 1"/>
    <property type="match status" value="1"/>
</dbReference>
<dbReference type="GO" id="GO:0016567">
    <property type="term" value="P:protein ubiquitination"/>
    <property type="evidence" value="ECO:0007669"/>
    <property type="project" value="TreeGrafter"/>
</dbReference>
<dbReference type="InterPro" id="IPR002035">
    <property type="entry name" value="VWF_A"/>
</dbReference>
<dbReference type="Proteomes" id="UP000271162">
    <property type="component" value="Unassembled WGS sequence"/>
</dbReference>
<dbReference type="PANTHER" id="PTHR45751:SF11">
    <property type="entry name" value="COPINE FAMILY PROTEIN 2"/>
    <property type="match status" value="1"/>
</dbReference>
<feature type="region of interest" description="Disordered" evidence="1">
    <location>
        <begin position="347"/>
        <end position="391"/>
    </location>
</feature>
<evidence type="ECO:0000313" key="4">
    <source>
        <dbReference type="Proteomes" id="UP000271162"/>
    </source>
</evidence>
<dbReference type="WBParaSite" id="NBR_0001490201-mRNA-1">
    <property type="protein sequence ID" value="NBR_0001490201-mRNA-1"/>
    <property type="gene ID" value="NBR_0001490201"/>
</dbReference>
<reference evidence="3 4" key="2">
    <citation type="submission" date="2018-11" db="EMBL/GenBank/DDBJ databases">
        <authorList>
            <consortium name="Pathogen Informatics"/>
        </authorList>
    </citation>
    <scope>NUCLEOTIDE SEQUENCE [LARGE SCALE GENOMIC DNA]</scope>
</reference>
<proteinExistence type="predicted"/>
<evidence type="ECO:0000259" key="2">
    <source>
        <dbReference type="SMART" id="SM00327"/>
    </source>
</evidence>
<feature type="region of interest" description="Disordered" evidence="1">
    <location>
        <begin position="724"/>
        <end position="769"/>
    </location>
</feature>
<sequence>MSNNQETSESASNTLLLRSQTGSTLATKETSEQILEKQLSETRRDESYGVGKVLPEISREGVLIAGKETTESSAYGLWSTPREMDAKATTYQGVPSQDQASIFVRAPAEEDVSTYGQFAETTSEKTMTLINLDRRDAASNRFAIDEQGCESSLQRSEASEHGFSTIMEIARTSEETRAYEFGLRETGVRGAVGHLTPKQPESAEISAEIPFAHRVQTEVSTAASTEVNISESDSLRRQESAEAASNRLLIAAQAATSATTAQSSEETCEKLYTRTKGATSYGTGKVLPEVPKEGAAIVGKETTETTSYGLWKTQEDDYAPATALHPLPLQKQMSLSVRAPSEEEVMTSGQFADTSSAEVSSTISIDQRRSASEKFGIEEQRYESSLQRSETSDHDSLILREIVTASGKKEAYEFGSSETGVQGAVGHLTPKHPESAEASAEIPFRHRIQTGTSTAASTEVSISESGSMSRREFVESACNKILLRNLSDVELTTAETSERTLEKQYSEARRDESYGVGKVLPEKPKEGVTITGKETTESSAYGLWSSSINTDNAEKTFPVKGAESEGTFLSTSASTDEITHSTVGLVMEPLSGAGCVLTEQLRKDEKRTFHVEQQRISFESQRKHEEEGTIGVGKEIASAQTSSSSREFGKEQVGVGAAMGSIEAHLESYDGTFVKVDAKREFRVEQQMKAAGDVSVDGSATLTKDQETSVQFSKTIGEIPVERESKQTRPAEFTSAEKTTYMSSTDKKETSDIKLDGKHSESMEARVKETSEENVLGIWRSTKGEETSVTLRERERSVETTMLSTESAKQSQISISEERTRDVLDKALFTAVEQQRESAERCYGVASALSSATVDKPDHEESAARQLPQKQLVSAANSFKEFSKTDASLGFIAQTIDVPKQAAEFKDVSLSTSTTVQLCGTMKASQEQLIAQQTSLSKEEQKLVIQHTERERQEMSNIAKLRETEEHYLDMGISKSKQDQSEEKPICLAEKSREQGALKTKESKDEFAATVLKTHESGFDTETTLKSRTLEVERSTRNVTATRNTETEATCELHLAPSSGTIQVVDDSIRAADARSLGIKELKELVELEYQSQTADVVGVQKTSHEERQQSHHREFTSEEQMQSLAIARVEAPAPQMEYGEVTKQLTRTVSVEKHMLSASEDVTSIDSAIESESNQAHIYKEIRDFHRAKSVGCLKAAVLHETEMDRHLSRSEHELRTQRELETKRSEALSSQRYKEFISEVQGLTTHWDIIETDQAALICWKDTDHDSSQLFTKSTSEVDVGTTLDLAVRRPAAHGEVSVPLESVNSADRRLSIDDTAESFSLQRCSSESSAMHTAAHFTRSESSGVFHEFGEETATAFTEFGKLRAHVTPHEDVTKSMPDVRKFAQIHSTVASKEIETSSECLFEREVQKSSSAKSITIGHQAELQQQLAATSESALSSTMRLEKKDEFDQVGVVNTDRVVLKGSSRVSEAKDEVFSSQYETLINDLSESKIFALQNLDQLTASMQASQDIHTQSMLNLGKQESVQTAGTDIPLKTSENQARKFQIEMIKTDKYLEREDEADISESVNTVSVKELMSAHYHEFGDEHAQICTLFGKIVQKKYESEEIEQALPIPRKWVEMISTKASRDERLEVTITLLRKEQHLGVEKVIRSSNDQLFSMQMKASTSEATTTTNTYSKSGISEATVIKLRARSKERAVKKLQEQEWNLQSTASEWQTILSDLEAEVIKAEAMQEKFQFSTKAFSMENTLNEQRIAREEREAAAARSVATVSSEKAERAFSIKSEERTLRIDQIDQDFAEIEQLVDEINRESGVRVSFREYGRAESDSGIHLFRKAMPKTRESCSHVVSISTSLQQRLSTHAVSDDTSEAIVELTLPSSSLQAEILPKLDRRESAALLAKSPSEVMISTAANYNKCADRSSSTMTKRTHFMKEKSTERFREIEDDGVEILSKWEGVERDLEAEVYLPKKIDMKSSLATFQTSEEVETLTKAMVVPDEMVLVAVVKRIVPFESVTRRFAIEVNNVERSLMQQASLTLCTEATLADKVLRKETWRLKESGDAKFNAVINLHKIELQKPTQKREICLPEKMTISAAPVYIKADAIETDVVWSSHHLLRTPNQLAVNNTIISANRAQPIGMKTLESGDKVVRLAVELLGTKGGVDASTINWPLPNTTEGAALETEEFGDESAVLYAQLNNRELMFGDVEQITNIPRTSQLSLKTKESKEEESLVEANWSVKPFEEYREKVVVICNKGDDTSVSCKESTEEAVLIGLTYDVPSFTEHSTGKWTDKRFGGDYYLYTKASTVEDRQAVIALTQKVQLENIRHKQIQKTLSELSLSVTAATTKVTTLNLNYENKMQSEKVTTTRSCPNLAQPYECRFVESQEEFMNTYYNFATKESRDVIERTMKIPLTTDGKTLRCDAAEESHIESNPALSKEAEYAVASKVVRDFNRIEPTSCTTFQPKSETINFSTSYSRPDSSEQLVLVQKDKNRGSDVTMKMRESREEKHAVYQQYSQEAAVEAIEKTHAIPWFGGKYLLKTDASEEHEITANRELTKDREGVAHCERKTVLARTSEPQQLTTKSASTTEATSENDWVREDIFYTVAKKVTAANTENASLRVEESAEFIENIHPIFSKLNEKFDLDKTMYIAQPGGRHSLSTKAASDVSVTFAADMVKPIVKDYQTKTTIIIANTVAPAELRCSSSKSSDLITNYDLVRSADNEVYKKVFTAANEGIPVAFVARETTEKMVNLSTNLRRDDSVHDESILINEKRYGGAAQLHSSFASEVSSTMKGTLLCPRPTDLSAQKVHIIGNSVGPAKLTTLASLTENRAVEKDWIRQDACFTVAKKLAAPNTDSANVTLREAADHHETTNCAYNRDSAEEEIMRTMKEKRSGGSVSLSTKSSHECSSGSDKELVATRLALVHTEKVVVIANTVSGVALSTYSASSETNTISEDWKKPEINVDNTIILKAANIGESTRMTVTETSDVTENIVIQLERKGEKAENSTTRFVPLTAEPTVLTKKSSEQSSVTIEPSLQSAETFQLDASIVIVDRNVAEAPILICGCSTEASTSGMFNLSRLGDAQAVREVKEAANCGPNAALNMRESTLVSQGTSVVYERDESTAIISETVYVPREGGKYLLSTGHATEERVVVDEDWTKKRVGELETTITKILRNEEAPVITFASATEDTVVGVTCQLQKSLPTYTVATKKEAKVLGEPAIRTLRESTAVEEINNVQLRKDDSVLEVEGVMKLAAYGGAADLQTSYAEENHTAITPALSKSDVLGEAESVRVIRREDSAAKWVSAAQEEAVGEAFALNKDLIAEQSVAVTKITSNDAEPVTYRSKEAEETNLSTNYVLNKEASSIVEESTLKEARSGGGANLYCQGASEISPDTVNASMRSEEKKEEQMISLKTSRVEEGPMLSTKASTEESITANKDVLCSRATAIDVSVTRTEANKAEPTALVSKCSEETIFNFNYSYEKQPTEFTTTFVGKESRDEGEVRVETQAARDELAQTKDLSVSRRMVEVEVEGVVMRGKRETSPLLLHTESASESVVRVEQTLERKYLQVEGEMAAESHTRSESEERKKEEKRVSFASEVTEKTMEMIDHSLDLNMSMTVEPAFQKPSIIKKPMKKEREHRHRELRRNEAPSFAPMRRNSLLQALAVGSPHNIPHFKTLEDIIRAIKHAGLEYSNLIFGIDYTKSNCYQGERTFDGRTLHDLNPKEMNPYQQVIEIVGKTLSSFDADGMIPAYGFGDEEFTDKGIFNIADRYNLDKDCNGFEEVLKIYNDVTPTVAMSGPTNFVPLIERAVEICKEKHSYHILVIVADGQVTNEKINQKAIAAASHFPLSIIMVGVGDGPWNMMGRFDDNIPKRLFDNFHFVDFHKVMFNAPNPEASFALNALMEIPDQYKAIKELGLLKHSRRG</sequence>
<feature type="compositionally biased region" description="Basic and acidic residues" evidence="1">
    <location>
        <begin position="3575"/>
        <end position="3593"/>
    </location>
</feature>
<dbReference type="GO" id="GO:0004842">
    <property type="term" value="F:ubiquitin-protein transferase activity"/>
    <property type="evidence" value="ECO:0007669"/>
    <property type="project" value="TreeGrafter"/>
</dbReference>
<accession>A0A0N4YE15</accession>
<dbReference type="STRING" id="27835.A0A0N4YE15"/>
<name>A0A0N4YE15_NIPBR</name>
<feature type="compositionally biased region" description="Basic and acidic residues" evidence="1">
    <location>
        <begin position="366"/>
        <end position="382"/>
    </location>
</feature>
<dbReference type="CDD" id="cd01459">
    <property type="entry name" value="vWA_copine_like"/>
    <property type="match status" value="1"/>
</dbReference>
<organism evidence="5">
    <name type="scientific">Nippostrongylus brasiliensis</name>
    <name type="common">Rat hookworm</name>
    <dbReference type="NCBI Taxonomy" id="27835"/>
    <lineage>
        <taxon>Eukaryota</taxon>
        <taxon>Metazoa</taxon>
        <taxon>Ecdysozoa</taxon>
        <taxon>Nematoda</taxon>
        <taxon>Chromadorea</taxon>
        <taxon>Rhabditida</taxon>
        <taxon>Rhabditina</taxon>
        <taxon>Rhabditomorpha</taxon>
        <taxon>Strongyloidea</taxon>
        <taxon>Heligmosomidae</taxon>
        <taxon>Nippostrongylus</taxon>
    </lineage>
</organism>
<evidence type="ECO:0000313" key="5">
    <source>
        <dbReference type="WBParaSite" id="NBR_0001490201-mRNA-1"/>
    </source>
</evidence>
<feature type="compositionally biased region" description="Polar residues" evidence="1">
    <location>
        <begin position="1"/>
        <end position="28"/>
    </location>
</feature>
<evidence type="ECO:0000313" key="3">
    <source>
        <dbReference type="EMBL" id="VDL78497.1"/>
    </source>
</evidence>
<dbReference type="InterPro" id="IPR010734">
    <property type="entry name" value="Copine_C"/>
</dbReference>